<proteinExistence type="predicted"/>
<evidence type="ECO:0000313" key="2">
    <source>
        <dbReference type="EMBL" id="KAI1869497.1"/>
    </source>
</evidence>
<sequence length="436" mass="49346">MDRYSDIPHPRATRYEVPSQTHAGDMGRHLRLPRPLNSENDPNRTQPSDMGSFVLPVGSSKTPDFSAGLRHDFTGSSIPRCKTDTEDVSPSFAHSKATEEVVQADSFKTKIPSRRDGQDHIPGDAVFVEHYTNALHTPGDYLYDHTNVVFNFKSSLPSHLIHRALGDQLIAAMESSSNTWPTSVCHVHNYHREESSTPRQAHQSGTIAGLNCLVQDLNSAGTSPVEDSITRNSRAYHGNLYLERNRDADIPDEENCRLWLTGIPPETHYGGLLSFRNAGPIYASHLTEPQLYTRWSDGKEVYSRAASITFFRAEDANRFLLAHQDNNLRINGWMIDMRRHRIRTRSMHPCGRSRVLLIKGDPAVVHPRALDLIIRNVWRIYYDVDFLHYEEWNGCGKLVIAFGSFRAQAQQVAFHLQTAYAQQVVIEYLDDPCASK</sequence>
<evidence type="ECO:0000313" key="3">
    <source>
        <dbReference type="Proteomes" id="UP000829685"/>
    </source>
</evidence>
<gene>
    <name evidence="2" type="ORF">JX265_006587</name>
</gene>
<accession>A0A9Q0AP15</accession>
<evidence type="ECO:0000256" key="1">
    <source>
        <dbReference type="SAM" id="MobiDB-lite"/>
    </source>
</evidence>
<name>A0A9Q0AP15_9PEZI</name>
<organism evidence="2 3">
    <name type="scientific">Neoarthrinium moseri</name>
    <dbReference type="NCBI Taxonomy" id="1658444"/>
    <lineage>
        <taxon>Eukaryota</taxon>
        <taxon>Fungi</taxon>
        <taxon>Dikarya</taxon>
        <taxon>Ascomycota</taxon>
        <taxon>Pezizomycotina</taxon>
        <taxon>Sordariomycetes</taxon>
        <taxon>Xylariomycetidae</taxon>
        <taxon>Amphisphaeriales</taxon>
        <taxon>Apiosporaceae</taxon>
        <taxon>Neoarthrinium</taxon>
    </lineage>
</organism>
<protein>
    <submittedName>
        <fullName evidence="2">Uncharacterized protein</fullName>
    </submittedName>
</protein>
<keyword evidence="3" id="KW-1185">Reference proteome</keyword>
<feature type="compositionally biased region" description="Polar residues" evidence="1">
    <location>
        <begin position="37"/>
        <end position="49"/>
    </location>
</feature>
<comment type="caution">
    <text evidence="2">The sequence shown here is derived from an EMBL/GenBank/DDBJ whole genome shotgun (WGS) entry which is preliminary data.</text>
</comment>
<dbReference type="EMBL" id="JAFIMR010000015">
    <property type="protein sequence ID" value="KAI1869497.1"/>
    <property type="molecule type" value="Genomic_DNA"/>
</dbReference>
<feature type="region of interest" description="Disordered" evidence="1">
    <location>
        <begin position="1"/>
        <end position="53"/>
    </location>
</feature>
<dbReference type="AlphaFoldDB" id="A0A9Q0AP15"/>
<reference evidence="2" key="1">
    <citation type="submission" date="2021-03" db="EMBL/GenBank/DDBJ databases">
        <title>Revisited historic fungal species revealed as producer of novel bioactive compounds through whole genome sequencing and comparative genomics.</title>
        <authorList>
            <person name="Vignolle G.A."/>
            <person name="Hochenegger N."/>
            <person name="Mach R.L."/>
            <person name="Mach-Aigner A.R."/>
            <person name="Javad Rahimi M."/>
            <person name="Salim K.A."/>
            <person name="Chan C.M."/>
            <person name="Lim L.B.L."/>
            <person name="Cai F."/>
            <person name="Druzhinina I.S."/>
            <person name="U'Ren J.M."/>
            <person name="Derntl C."/>
        </authorList>
    </citation>
    <scope>NUCLEOTIDE SEQUENCE</scope>
    <source>
        <strain evidence="2">TUCIM 5799</strain>
    </source>
</reference>
<dbReference type="Proteomes" id="UP000829685">
    <property type="component" value="Unassembled WGS sequence"/>
</dbReference>